<evidence type="ECO:0000256" key="6">
    <source>
        <dbReference type="ARBA" id="ARBA00022840"/>
    </source>
</evidence>
<comment type="similarity">
    <text evidence="2 11">Belongs to the class-I aminoacyl-tRNA synthetase family.</text>
</comment>
<dbReference type="PANTHER" id="PTHR43766:SF1">
    <property type="entry name" value="TRYPTOPHAN--TRNA LIGASE, MITOCHONDRIAL"/>
    <property type="match status" value="1"/>
</dbReference>
<comment type="subcellular location">
    <subcellularLocation>
        <location evidence="1">Mitochondrion matrix</location>
    </subcellularLocation>
</comment>
<dbReference type="FunFam" id="3.40.50.620:FF:000082">
    <property type="entry name" value="MSW1p Mitochondrial tryptophanyl-tRNA synthetase"/>
    <property type="match status" value="1"/>
</dbReference>
<keyword evidence="8 11" id="KW-0030">Aminoacyl-tRNA synthetase</keyword>
<dbReference type="EMBL" id="KV878338">
    <property type="protein sequence ID" value="OJJ48761.1"/>
    <property type="molecule type" value="Genomic_DNA"/>
</dbReference>
<dbReference type="Gene3D" id="3.40.50.620">
    <property type="entry name" value="HUPs"/>
    <property type="match status" value="1"/>
</dbReference>
<dbReference type="SUPFAM" id="SSF52374">
    <property type="entry name" value="Nucleotidylyl transferase"/>
    <property type="match status" value="1"/>
</dbReference>
<dbReference type="EC" id="6.1.1.2" evidence="3"/>
<keyword evidence="6 11" id="KW-0067">ATP-binding</keyword>
<name>A0A1L9SNT5_9EURO</name>
<evidence type="ECO:0000256" key="4">
    <source>
        <dbReference type="ARBA" id="ARBA00022598"/>
    </source>
</evidence>
<dbReference type="InterPro" id="IPR002305">
    <property type="entry name" value="aa-tRNA-synth_Ic"/>
</dbReference>
<keyword evidence="13" id="KW-1185">Reference proteome</keyword>
<evidence type="ECO:0000256" key="10">
    <source>
        <dbReference type="ARBA" id="ARBA00069760"/>
    </source>
</evidence>
<dbReference type="CDD" id="cd00806">
    <property type="entry name" value="TrpRS_core"/>
    <property type="match status" value="1"/>
</dbReference>
<dbReference type="Pfam" id="PF00579">
    <property type="entry name" value="tRNA-synt_1b"/>
    <property type="match status" value="1"/>
</dbReference>
<dbReference type="InterPro" id="IPR002306">
    <property type="entry name" value="Trp-tRNA-ligase"/>
</dbReference>
<keyword evidence="4 11" id="KW-0436">Ligase</keyword>
<protein>
    <recommendedName>
        <fullName evidence="10">Tryptophan--tRNA ligase, mitochondrial</fullName>
        <ecNumber evidence="3">6.1.1.2</ecNumber>
    </recommendedName>
    <alternativeName>
        <fullName evidence="9">Tryptophanyl-tRNA synthetase</fullName>
    </alternativeName>
</protein>
<dbReference type="AlphaFoldDB" id="A0A1L9SNT5"/>
<dbReference type="GO" id="GO:0070183">
    <property type="term" value="P:mitochondrial tryptophanyl-tRNA aminoacylation"/>
    <property type="evidence" value="ECO:0007669"/>
    <property type="project" value="EnsemblFungi"/>
</dbReference>
<proteinExistence type="inferred from homology"/>
<dbReference type="OrthoDB" id="15808at2759"/>
<evidence type="ECO:0000256" key="5">
    <source>
        <dbReference type="ARBA" id="ARBA00022741"/>
    </source>
</evidence>
<evidence type="ECO:0000256" key="3">
    <source>
        <dbReference type="ARBA" id="ARBA00013161"/>
    </source>
</evidence>
<dbReference type="GO" id="GO:0005524">
    <property type="term" value="F:ATP binding"/>
    <property type="evidence" value="ECO:0007669"/>
    <property type="project" value="UniProtKB-KW"/>
</dbReference>
<evidence type="ECO:0000256" key="11">
    <source>
        <dbReference type="RuleBase" id="RU363036"/>
    </source>
</evidence>
<dbReference type="STRING" id="1073090.A0A1L9SNT5"/>
<dbReference type="InterPro" id="IPR050203">
    <property type="entry name" value="Trp-tRNA_synthetase"/>
</dbReference>
<evidence type="ECO:0000313" key="12">
    <source>
        <dbReference type="EMBL" id="OJJ48761.1"/>
    </source>
</evidence>
<dbReference type="GO" id="GO:0004830">
    <property type="term" value="F:tryptophan-tRNA ligase activity"/>
    <property type="evidence" value="ECO:0007669"/>
    <property type="project" value="UniProtKB-EC"/>
</dbReference>
<gene>
    <name evidence="12" type="ORF">ASPZODRAFT_149762</name>
</gene>
<reference evidence="13" key="1">
    <citation type="journal article" date="2017" name="Genome Biol.">
        <title>Comparative genomics reveals high biological diversity and specific adaptations in the industrially and medically important fungal genus Aspergillus.</title>
        <authorList>
            <person name="de Vries R.P."/>
            <person name="Riley R."/>
            <person name="Wiebenga A."/>
            <person name="Aguilar-Osorio G."/>
            <person name="Amillis S."/>
            <person name="Uchima C.A."/>
            <person name="Anderluh G."/>
            <person name="Asadollahi M."/>
            <person name="Askin M."/>
            <person name="Barry K."/>
            <person name="Battaglia E."/>
            <person name="Bayram O."/>
            <person name="Benocci T."/>
            <person name="Braus-Stromeyer S.A."/>
            <person name="Caldana C."/>
            <person name="Canovas D."/>
            <person name="Cerqueira G.C."/>
            <person name="Chen F."/>
            <person name="Chen W."/>
            <person name="Choi C."/>
            <person name="Clum A."/>
            <person name="Dos Santos R.A."/>
            <person name="Damasio A.R."/>
            <person name="Diallinas G."/>
            <person name="Emri T."/>
            <person name="Fekete E."/>
            <person name="Flipphi M."/>
            <person name="Freyberg S."/>
            <person name="Gallo A."/>
            <person name="Gournas C."/>
            <person name="Habgood R."/>
            <person name="Hainaut M."/>
            <person name="Harispe M.L."/>
            <person name="Henrissat B."/>
            <person name="Hilden K.S."/>
            <person name="Hope R."/>
            <person name="Hossain A."/>
            <person name="Karabika E."/>
            <person name="Karaffa L."/>
            <person name="Karanyi Z."/>
            <person name="Krasevec N."/>
            <person name="Kuo A."/>
            <person name="Kusch H."/>
            <person name="LaButti K."/>
            <person name="Lagendijk E.L."/>
            <person name="Lapidus A."/>
            <person name="Levasseur A."/>
            <person name="Lindquist E."/>
            <person name="Lipzen A."/>
            <person name="Logrieco A.F."/>
            <person name="MacCabe A."/>
            <person name="Maekelae M.R."/>
            <person name="Malavazi I."/>
            <person name="Melin P."/>
            <person name="Meyer V."/>
            <person name="Mielnichuk N."/>
            <person name="Miskei M."/>
            <person name="Molnar A.P."/>
            <person name="Mule G."/>
            <person name="Ngan C.Y."/>
            <person name="Orejas M."/>
            <person name="Orosz E."/>
            <person name="Ouedraogo J.P."/>
            <person name="Overkamp K.M."/>
            <person name="Park H.-S."/>
            <person name="Perrone G."/>
            <person name="Piumi F."/>
            <person name="Punt P.J."/>
            <person name="Ram A.F."/>
            <person name="Ramon A."/>
            <person name="Rauscher S."/>
            <person name="Record E."/>
            <person name="Riano-Pachon D.M."/>
            <person name="Robert V."/>
            <person name="Roehrig J."/>
            <person name="Ruller R."/>
            <person name="Salamov A."/>
            <person name="Salih N.S."/>
            <person name="Samson R.A."/>
            <person name="Sandor E."/>
            <person name="Sanguinetti M."/>
            <person name="Schuetze T."/>
            <person name="Sepcic K."/>
            <person name="Shelest E."/>
            <person name="Sherlock G."/>
            <person name="Sophianopoulou V."/>
            <person name="Squina F.M."/>
            <person name="Sun H."/>
            <person name="Susca A."/>
            <person name="Todd R.B."/>
            <person name="Tsang A."/>
            <person name="Unkles S.E."/>
            <person name="van de Wiele N."/>
            <person name="van Rossen-Uffink D."/>
            <person name="Oliveira J.V."/>
            <person name="Vesth T.C."/>
            <person name="Visser J."/>
            <person name="Yu J.-H."/>
            <person name="Zhou M."/>
            <person name="Andersen M.R."/>
            <person name="Archer D.B."/>
            <person name="Baker S.E."/>
            <person name="Benoit I."/>
            <person name="Brakhage A.A."/>
            <person name="Braus G.H."/>
            <person name="Fischer R."/>
            <person name="Frisvad J.C."/>
            <person name="Goldman G.H."/>
            <person name="Houbraken J."/>
            <person name="Oakley B."/>
            <person name="Pocsi I."/>
            <person name="Scazzocchio C."/>
            <person name="Seiboth B."/>
            <person name="vanKuyk P.A."/>
            <person name="Wortman J."/>
            <person name="Dyer P.S."/>
            <person name="Grigoriev I.V."/>
        </authorList>
    </citation>
    <scope>NUCLEOTIDE SEQUENCE [LARGE SCALE GENOMIC DNA]</scope>
    <source>
        <strain evidence="13">CBS 506.65</strain>
    </source>
</reference>
<accession>A0A1L9SNT5</accession>
<evidence type="ECO:0000256" key="9">
    <source>
        <dbReference type="ARBA" id="ARBA00030268"/>
    </source>
</evidence>
<keyword evidence="5 11" id="KW-0547">Nucleotide-binding</keyword>
<evidence type="ECO:0000256" key="2">
    <source>
        <dbReference type="ARBA" id="ARBA00005594"/>
    </source>
</evidence>
<dbReference type="VEuPathDB" id="FungiDB:ASPZODRAFT_149762"/>
<dbReference type="RefSeq" id="XP_022583271.1">
    <property type="nucleotide sequence ID" value="XM_022725524.1"/>
</dbReference>
<dbReference type="Proteomes" id="UP000184188">
    <property type="component" value="Unassembled WGS sequence"/>
</dbReference>
<evidence type="ECO:0000313" key="13">
    <source>
        <dbReference type="Proteomes" id="UP000184188"/>
    </source>
</evidence>
<dbReference type="GO" id="GO:0005759">
    <property type="term" value="C:mitochondrial matrix"/>
    <property type="evidence" value="ECO:0007669"/>
    <property type="project" value="UniProtKB-SubCell"/>
</dbReference>
<dbReference type="InterPro" id="IPR001412">
    <property type="entry name" value="aa-tRNA-synth_I_CS"/>
</dbReference>
<evidence type="ECO:0000256" key="7">
    <source>
        <dbReference type="ARBA" id="ARBA00022917"/>
    </source>
</evidence>
<evidence type="ECO:0000256" key="8">
    <source>
        <dbReference type="ARBA" id="ARBA00023146"/>
    </source>
</evidence>
<dbReference type="GeneID" id="34611989"/>
<evidence type="ECO:0000256" key="1">
    <source>
        <dbReference type="ARBA" id="ARBA00004305"/>
    </source>
</evidence>
<organism evidence="12 13">
    <name type="scientific">Penicilliopsis zonata CBS 506.65</name>
    <dbReference type="NCBI Taxonomy" id="1073090"/>
    <lineage>
        <taxon>Eukaryota</taxon>
        <taxon>Fungi</taxon>
        <taxon>Dikarya</taxon>
        <taxon>Ascomycota</taxon>
        <taxon>Pezizomycotina</taxon>
        <taxon>Eurotiomycetes</taxon>
        <taxon>Eurotiomycetidae</taxon>
        <taxon>Eurotiales</taxon>
        <taxon>Aspergillaceae</taxon>
        <taxon>Penicilliopsis</taxon>
    </lineage>
</organism>
<dbReference type="PROSITE" id="PS00178">
    <property type="entry name" value="AA_TRNA_LIGASE_I"/>
    <property type="match status" value="1"/>
</dbReference>
<dbReference type="FunFam" id="1.10.240.10:FF:000002">
    <property type="entry name" value="Tryptophan--tRNA ligase"/>
    <property type="match status" value="1"/>
</dbReference>
<dbReference type="PRINTS" id="PR01039">
    <property type="entry name" value="TRNASYNTHTRP"/>
</dbReference>
<dbReference type="PANTHER" id="PTHR43766">
    <property type="entry name" value="TRYPTOPHAN--TRNA LIGASE, MITOCHONDRIAL"/>
    <property type="match status" value="1"/>
</dbReference>
<dbReference type="InterPro" id="IPR014729">
    <property type="entry name" value="Rossmann-like_a/b/a_fold"/>
</dbReference>
<dbReference type="Gene3D" id="1.10.240.10">
    <property type="entry name" value="Tyrosyl-Transfer RNA Synthetase"/>
    <property type="match status" value="1"/>
</dbReference>
<sequence length="392" mass="44056">MHIKSCSTYQQHLLRPHRQYTICQTHLRQSSLQHCLLSKGHKSVAFQNPPPPERIVFSGIQPTGIPHLGNYLGALREWVRLQDQSDEGTRLFFSVVDLHALTLPQKPSSLKTWRKQAFAALLAVGLDPRRSTIFFQSAVPAHTELNWILSTVASTGYLSRMTQWKSKLELPADADLENPDARSRLRLGLFSYPVLQAADILVHRATHVPVGDDQRQHLEFTRYTANSFNHMYGYTFPSPEALISPAKRIMSLKDPALKMSKSHIDEKSRILLTDSYEAIHKKIKAARTDSNPIITYDPIKRPGVSNLLEILSHLDGRPCSEIVTDHGFISLLALKEHVADRVSHHLAPIRETLIGLLEGPSDHLDTIAREGAEAARLNAEITMANTRRNLGL</sequence>
<dbReference type="NCBIfam" id="TIGR00233">
    <property type="entry name" value="trpS"/>
    <property type="match status" value="1"/>
</dbReference>
<keyword evidence="7 11" id="KW-0648">Protein biosynthesis</keyword>